<dbReference type="SUPFAM" id="SSF56672">
    <property type="entry name" value="DNA/RNA polymerases"/>
    <property type="match status" value="1"/>
</dbReference>
<feature type="compositionally biased region" description="Basic and acidic residues" evidence="4">
    <location>
        <begin position="1141"/>
        <end position="1164"/>
    </location>
</feature>
<dbReference type="InterPro" id="IPR043502">
    <property type="entry name" value="DNA/RNA_pol_sf"/>
</dbReference>
<evidence type="ECO:0000256" key="2">
    <source>
        <dbReference type="ARBA" id="ARBA00022679"/>
    </source>
</evidence>
<keyword evidence="1" id="KW-0696">RNA-directed RNA polymerase</keyword>
<keyword evidence="2" id="KW-0808">Transferase</keyword>
<feature type="compositionally biased region" description="Basic and acidic residues" evidence="4">
    <location>
        <begin position="1109"/>
        <end position="1130"/>
    </location>
</feature>
<dbReference type="GO" id="GO:0003968">
    <property type="term" value="F:RNA-directed RNA polymerase activity"/>
    <property type="evidence" value="ECO:0007669"/>
    <property type="project" value="UniProtKB-KW"/>
</dbReference>
<feature type="domain" description="RNA-dependent RNA polymerase palm" evidence="5">
    <location>
        <begin position="160"/>
        <end position="516"/>
    </location>
</feature>
<organism evidence="7 8">
    <name type="scientific">Euprosterna elaeasa virus</name>
    <dbReference type="NCBI Taxonomy" id="186165"/>
    <lineage>
        <taxon>Viruses</taxon>
        <taxon>Riboviria</taxon>
        <taxon>Orthornavirae</taxon>
        <taxon>Permutotetraviridae</taxon>
        <taxon>Alphapermutotetravirus</taxon>
        <taxon>Alphapermutotetravirus euprosternae</taxon>
    </lineage>
</organism>
<dbReference type="Pfam" id="PF22152">
    <property type="entry name" value="Permu_RdRp_palm"/>
    <property type="match status" value="1"/>
</dbReference>
<keyword evidence="8" id="KW-1185">Reference proteome</keyword>
<feature type="compositionally biased region" description="Basic and acidic residues" evidence="4">
    <location>
        <begin position="1084"/>
        <end position="1102"/>
    </location>
</feature>
<reference evidence="7 8" key="1">
    <citation type="journal article" date="2010" name="Virology">
        <title>Euprosterna elaeasa virus genome sequence and evolution of the Tetraviridae family: emergence of bipartite genomes and conservation of the VPg signal with the dsRNA Birnaviridae family.</title>
        <authorList>
            <person name="Zeddam J.L."/>
            <person name="Gordon K.H."/>
            <person name="Lauber C."/>
            <person name="Alves C.A."/>
            <person name="Luke B.T."/>
            <person name="Hanzlik T.N."/>
            <person name="Ward V.K."/>
            <person name="Gorbalenya A.E."/>
        </authorList>
    </citation>
    <scope>NUCLEOTIDE SEQUENCE [LARGE SCALE GENOMIC DNA]</scope>
    <source>
        <strain evidence="8">Isolate Euprosterna elaeasa/-/Zeddam/-</strain>
    </source>
</reference>
<feature type="compositionally biased region" description="Polar residues" evidence="4">
    <location>
        <begin position="1186"/>
        <end position="1203"/>
    </location>
</feature>
<dbReference type="InterPro" id="IPR054403">
    <property type="entry name" value="RdRp_palm_ribovirus"/>
</dbReference>
<dbReference type="EMBL" id="AF461742">
    <property type="protein sequence ID" value="AAL78970.1"/>
    <property type="molecule type" value="Genomic_RNA"/>
</dbReference>
<dbReference type="InterPro" id="IPR054433">
    <property type="entry name" value="RdRp_thumb_ribovirus"/>
</dbReference>
<evidence type="ECO:0000256" key="3">
    <source>
        <dbReference type="ARBA" id="ARBA00022695"/>
    </source>
</evidence>
<dbReference type="Proteomes" id="UP000011269">
    <property type="component" value="Segment"/>
</dbReference>
<proteinExistence type="predicted"/>
<feature type="region of interest" description="Disordered" evidence="4">
    <location>
        <begin position="835"/>
        <end position="855"/>
    </location>
</feature>
<evidence type="ECO:0000256" key="4">
    <source>
        <dbReference type="SAM" id="MobiDB-lite"/>
    </source>
</evidence>
<evidence type="ECO:0000259" key="5">
    <source>
        <dbReference type="Pfam" id="PF22152"/>
    </source>
</evidence>
<evidence type="ECO:0000256" key="1">
    <source>
        <dbReference type="ARBA" id="ARBA00022484"/>
    </source>
</evidence>
<evidence type="ECO:0000313" key="7">
    <source>
        <dbReference type="EMBL" id="AAL78970.1"/>
    </source>
</evidence>
<evidence type="ECO:0000313" key="8">
    <source>
        <dbReference type="Proteomes" id="UP000011269"/>
    </source>
</evidence>
<evidence type="ECO:0000259" key="6">
    <source>
        <dbReference type="Pfam" id="PF22260"/>
    </source>
</evidence>
<dbReference type="Pfam" id="PF22260">
    <property type="entry name" value="Permu_RdRp_thumb"/>
    <property type="match status" value="1"/>
</dbReference>
<sequence length="1257" mass="140472">MEASNPVIAPTRLSLEAMLEERASVVRQDLQSLRVRLEGAPRTLAPQAPEKQGRDSAQAAAKSIVTELRDAVKEAQGLEHKSLDFLEQLGEYPVCGIIHGDHPIHPSGTNNNKGKVSVQRQFTTSMNSVDALQVALRYEDVPLVRDIALKTTYTDGSLAGFVERLKLQTTRPCVQEKVSRRLLRELFPYDPQKLVDVSRELSDLVLEIKTNATASAGPPYWRSKRDALPDMLDCVLPLLYQHIVDGDLATLKNKHPELFLAECKNKTDRYEVEKLGEKTRPYFSHPFHLSALVSVLSQSFSKALKIMTEESTSYNAYGFSWTNGGAEDLVIWARGAGEVGKEPPRIACYGDDTDIYYRQKGRLYRICPDFKQMDGSVDETTIKAVVDYVVHAHTSQYPLAKGFWLEVGKLWVEMATSSPFLIDGTLVYRKKQKDGLMTGVVGTTLFDTVKSALAYKDWADQLLFGDLELLKEKKAIKFFKEKHGLVIKEGTWNPTAVTEDPGYDELWTEQKFLGLQIKVVKHADTDEKVFVPTLPYSDWLSMWVTPRARLGHKESYTMRQRTLFDRARGLLVTGAAFDKQARELMGSVINETPSEIVCMKVQEGGGRGAPPSYAFLTRDGNFEFPVSDGFPDLAWTTRLYSRDQTGDMPRVFPDAVTLIAAYRKRLMDTRIAVKEGNVSYLMEVAVAETGLNMEMPAEAVVLPPKPPSIQKPREFTYAENVSTSTGSLVVKKVDKVPDSAGTLETIFQKFMESVNKQIEELRAGQEKIERTIIMGAALPAEAIRKKMGNVDLRKTAEKAALFTHEEAGDLYLSTNPVLGHPDSFESGERAKEVHKVIGKHSTPERKAREKAEPVHDTGEFVKITGPAPGGVPTQCEPGQTPWYSLCRSVSKAGYQVTTRTEPGLDHNGRPFVRAVVLQRNMRLKPQPWQEWLVSTGRSLARAKELASDYALELVQRERYKQPLDATTSWAEDAELGDTIQLLDRGRHVFSLIGERFERVNPGIGTKHQLTDRGDLMVWQPASGTYVVVAPPRKTRSGARSRTLASMVKSVVRANVDLRVRTAGEPFFRDPVELSNLKKKINENKNEAFHESEDLRSEPEEYQRGPSSSFHEDSPRAGDEHSDARQHDRVPHVQQLSTKLQGENRLEARDARRDRREPSLDKEGAEVPQVPSGRPSYRPSLRDPNPRVQQLEEQVRSLQAQITTIAGVRPAPPRGGARKSGNMWRRGGESRAPQRGPGAPGSGGGASQNRKPRGPKSW</sequence>
<name>Q8QYM6_9VIRU</name>
<feature type="region of interest" description="Disordered" evidence="4">
    <location>
        <begin position="1084"/>
        <end position="1257"/>
    </location>
</feature>
<dbReference type="KEGG" id="vg:935135"/>
<dbReference type="RefSeq" id="NP_573541.1">
    <property type="nucleotide sequence ID" value="NC_003412.1"/>
</dbReference>
<keyword evidence="3" id="KW-0548">Nucleotidyltransferase</keyword>
<dbReference type="GeneID" id="935135"/>
<accession>Q8QYM6</accession>
<protein>
    <submittedName>
        <fullName evidence="7">Putative replicase</fullName>
    </submittedName>
</protein>
<feature type="region of interest" description="Disordered" evidence="4">
    <location>
        <begin position="41"/>
        <end position="60"/>
    </location>
</feature>
<feature type="domain" description="RNA-dependent RNA polymerase thumb" evidence="6">
    <location>
        <begin position="538"/>
        <end position="640"/>
    </location>
</feature>